<dbReference type="InterPro" id="IPR052734">
    <property type="entry name" value="Nod_factor_acetyltransferase"/>
</dbReference>
<evidence type="ECO:0000256" key="1">
    <source>
        <dbReference type="ARBA" id="ARBA00004370"/>
    </source>
</evidence>
<feature type="transmembrane region" description="Helical" evidence="3">
    <location>
        <begin position="168"/>
        <end position="191"/>
    </location>
</feature>
<dbReference type="AlphaFoldDB" id="A0A7X0TLR0"/>
<proteinExistence type="inferred from homology"/>
<feature type="transmembrane region" description="Helical" evidence="3">
    <location>
        <begin position="112"/>
        <end position="133"/>
    </location>
</feature>
<dbReference type="InterPro" id="IPR002656">
    <property type="entry name" value="Acyl_transf_3_dom"/>
</dbReference>
<evidence type="ECO:0000313" key="6">
    <source>
        <dbReference type="Proteomes" id="UP000532866"/>
    </source>
</evidence>
<name>A0A7X0TLR0_9LIST</name>
<protein>
    <submittedName>
        <fullName evidence="5">Acyltransferase family protein</fullName>
    </submittedName>
</protein>
<accession>A0A7X0TLR0</accession>
<dbReference type="GO" id="GO:0016747">
    <property type="term" value="F:acyltransferase activity, transferring groups other than amino-acyl groups"/>
    <property type="evidence" value="ECO:0007669"/>
    <property type="project" value="InterPro"/>
</dbReference>
<keyword evidence="5" id="KW-0808">Transferase</keyword>
<gene>
    <name evidence="5" type="ORF">HB759_05575</name>
</gene>
<keyword evidence="3" id="KW-1133">Transmembrane helix</keyword>
<evidence type="ECO:0000313" key="5">
    <source>
        <dbReference type="EMBL" id="MBC1331418.1"/>
    </source>
</evidence>
<dbReference type="PANTHER" id="PTHR37312:SF1">
    <property type="entry name" value="MEMBRANE-BOUND ACYLTRANSFERASE YKRP-RELATED"/>
    <property type="match status" value="1"/>
</dbReference>
<feature type="transmembrane region" description="Helical" evidence="3">
    <location>
        <begin position="198"/>
        <end position="218"/>
    </location>
</feature>
<evidence type="ECO:0000259" key="4">
    <source>
        <dbReference type="Pfam" id="PF01757"/>
    </source>
</evidence>
<feature type="transmembrane region" description="Helical" evidence="3">
    <location>
        <begin position="294"/>
        <end position="317"/>
    </location>
</feature>
<dbReference type="PANTHER" id="PTHR37312">
    <property type="entry name" value="MEMBRANE-BOUND ACYLTRANSFERASE YKRP-RELATED"/>
    <property type="match status" value="1"/>
</dbReference>
<evidence type="ECO:0000256" key="3">
    <source>
        <dbReference type="SAM" id="Phobius"/>
    </source>
</evidence>
<feature type="transmembrane region" description="Helical" evidence="3">
    <location>
        <begin position="140"/>
        <end position="156"/>
    </location>
</feature>
<feature type="domain" description="Acyltransferase 3" evidence="4">
    <location>
        <begin position="8"/>
        <end position="317"/>
    </location>
</feature>
<comment type="similarity">
    <text evidence="2">Belongs to the acyltransferase 3 family.</text>
</comment>
<feature type="transmembrane region" description="Helical" evidence="3">
    <location>
        <begin position="230"/>
        <end position="248"/>
    </location>
</feature>
<keyword evidence="3" id="KW-0472">Membrane</keyword>
<dbReference type="EMBL" id="JAAROL010000001">
    <property type="protein sequence ID" value="MBC1331418.1"/>
    <property type="molecule type" value="Genomic_DNA"/>
</dbReference>
<comment type="subcellular location">
    <subcellularLocation>
        <location evidence="1">Membrane</location>
    </subcellularLocation>
</comment>
<sequence length="339" mass="39363">MMGWKRLNWIDNLRGFGMILVVWAHMNIPFALETIIYSFHMPLFFFISGYLYKKNNATFKEVLTKKATGLLIPYFFFATLSLPFGIAISIFRGESWSIMGSFMNYFYLDGSVGWNSPIWFLIVLFLIEISYFLIDRIKGYNSMFIVLCFVIGYVFSNTRMEFPLGLNIVFYGLVFYYVGQVLNVNNILGWLFVNKFRVIATLVLCIGLNVLFGFVLNSRVSIYHNELGNYLWFYIAAISACLALFILFKGSPSYRILTFIGTNSIVIMSTHYFFKYGFDVADSFVTYGLLTQERSLWISIMETVFILICSIPLIYLYNKCFFVFLSKKRKKSAIRSPTV</sequence>
<evidence type="ECO:0000256" key="2">
    <source>
        <dbReference type="ARBA" id="ARBA00007400"/>
    </source>
</evidence>
<keyword evidence="3" id="KW-0812">Transmembrane</keyword>
<feature type="transmembrane region" description="Helical" evidence="3">
    <location>
        <begin position="255"/>
        <end position="274"/>
    </location>
</feature>
<dbReference type="Proteomes" id="UP000532866">
    <property type="component" value="Unassembled WGS sequence"/>
</dbReference>
<reference evidence="5 6" key="1">
    <citation type="submission" date="2020-03" db="EMBL/GenBank/DDBJ databases">
        <title>Soil Listeria distribution.</title>
        <authorList>
            <person name="Liao J."/>
            <person name="Wiedmann M."/>
        </authorList>
    </citation>
    <scope>NUCLEOTIDE SEQUENCE [LARGE SCALE GENOMIC DNA]</scope>
    <source>
        <strain evidence="5 6">FSL L7-1833</strain>
    </source>
</reference>
<dbReference type="RefSeq" id="WP_185373185.1">
    <property type="nucleotide sequence ID" value="NZ_JAARNB010000001.1"/>
</dbReference>
<feature type="transmembrane region" description="Helical" evidence="3">
    <location>
        <begin position="72"/>
        <end position="92"/>
    </location>
</feature>
<keyword evidence="5" id="KW-0012">Acyltransferase</keyword>
<feature type="transmembrane region" description="Helical" evidence="3">
    <location>
        <begin position="34"/>
        <end position="52"/>
    </location>
</feature>
<dbReference type="Pfam" id="PF01757">
    <property type="entry name" value="Acyl_transf_3"/>
    <property type="match status" value="1"/>
</dbReference>
<comment type="caution">
    <text evidence="5">The sequence shown here is derived from an EMBL/GenBank/DDBJ whole genome shotgun (WGS) entry which is preliminary data.</text>
</comment>
<organism evidence="5 6">
    <name type="scientific">Listeria booriae</name>
    <dbReference type="NCBI Taxonomy" id="1552123"/>
    <lineage>
        <taxon>Bacteria</taxon>
        <taxon>Bacillati</taxon>
        <taxon>Bacillota</taxon>
        <taxon>Bacilli</taxon>
        <taxon>Bacillales</taxon>
        <taxon>Listeriaceae</taxon>
        <taxon>Listeria</taxon>
    </lineage>
</organism>